<dbReference type="PROSITE" id="PS51203">
    <property type="entry name" value="CS"/>
    <property type="match status" value="1"/>
</dbReference>
<name>A0A834MJK3_RHYFE</name>
<feature type="domain" description="SGS" evidence="1">
    <location>
        <begin position="124"/>
        <end position="214"/>
    </location>
</feature>
<feature type="domain" description="CS" evidence="2">
    <location>
        <begin position="12"/>
        <end position="101"/>
    </location>
</feature>
<reference evidence="3" key="1">
    <citation type="submission" date="2020-08" db="EMBL/GenBank/DDBJ databases">
        <title>Genome sequencing and assembly of the red palm weevil Rhynchophorus ferrugineus.</title>
        <authorList>
            <person name="Dias G.B."/>
            <person name="Bergman C.M."/>
            <person name="Manee M."/>
        </authorList>
    </citation>
    <scope>NUCLEOTIDE SEQUENCE</scope>
    <source>
        <strain evidence="3">AA-2017</strain>
        <tissue evidence="3">Whole larva</tissue>
    </source>
</reference>
<dbReference type="PROSITE" id="PS51048">
    <property type="entry name" value="SGS"/>
    <property type="match status" value="1"/>
</dbReference>
<proteinExistence type="predicted"/>
<dbReference type="PANTHER" id="PTHR45862">
    <property type="entry name" value="PROTEIN SGT1 HOMOLOG"/>
    <property type="match status" value="1"/>
</dbReference>
<dbReference type="Pfam" id="PF05002">
    <property type="entry name" value="SGS"/>
    <property type="match status" value="1"/>
</dbReference>
<dbReference type="GO" id="GO:0005737">
    <property type="term" value="C:cytoplasm"/>
    <property type="evidence" value="ECO:0007669"/>
    <property type="project" value="UniProtKB-ARBA"/>
</dbReference>
<dbReference type="Gene3D" id="2.60.40.790">
    <property type="match status" value="1"/>
</dbReference>
<dbReference type="FunFam" id="2.60.40.790:FF:000012">
    <property type="entry name" value="SGT1 homolog, MIS12 kinetochore complex assembly cochaperone"/>
    <property type="match status" value="1"/>
</dbReference>
<dbReference type="Pfam" id="PF04969">
    <property type="entry name" value="CS"/>
    <property type="match status" value="1"/>
</dbReference>
<evidence type="ECO:0000259" key="2">
    <source>
        <dbReference type="PROSITE" id="PS51203"/>
    </source>
</evidence>
<dbReference type="GO" id="GO:0051087">
    <property type="term" value="F:protein-folding chaperone binding"/>
    <property type="evidence" value="ECO:0007669"/>
    <property type="project" value="InterPro"/>
</dbReference>
<accession>A0A834MJK3</accession>
<dbReference type="InterPro" id="IPR007699">
    <property type="entry name" value="SGS_dom"/>
</dbReference>
<dbReference type="OrthoDB" id="1898560at2759"/>
<dbReference type="SUPFAM" id="SSF49764">
    <property type="entry name" value="HSP20-like chaperones"/>
    <property type="match status" value="1"/>
</dbReference>
<comment type="caution">
    <text evidence="3">The sequence shown here is derived from an EMBL/GenBank/DDBJ whole genome shotgun (WGS) entry which is preliminary data.</text>
</comment>
<evidence type="ECO:0000313" key="4">
    <source>
        <dbReference type="Proteomes" id="UP000625711"/>
    </source>
</evidence>
<dbReference type="AlphaFoldDB" id="A0A834MJK3"/>
<dbReference type="InterPro" id="IPR007052">
    <property type="entry name" value="CS_dom"/>
</dbReference>
<sequence>MTEEVPKDLQPTIPVRHDWYQSDSAVVITILVKNIKADQLQINFAEKRVTADITVPGYQTCNLDFHLLYKIIPGQSSYVLTPSKIEIKLKKSEGIRWDKLEGDAVENIKTIRIDQTHLLSGPPAYPTSKKGKDWNQVEKEIKKQEAEEKPEGEEALNQLFQNIYGKGSDEVKKAMNKSYMESGGTVLSTNWSEVGNKKVEVKPPDGMEYKKWDS</sequence>
<gene>
    <name evidence="3" type="ORF">GWI33_006161</name>
</gene>
<dbReference type="Proteomes" id="UP000625711">
    <property type="component" value="Unassembled WGS sequence"/>
</dbReference>
<dbReference type="EMBL" id="JAACXV010000030">
    <property type="protein sequence ID" value="KAF7286288.1"/>
    <property type="molecule type" value="Genomic_DNA"/>
</dbReference>
<organism evidence="3 4">
    <name type="scientific">Rhynchophorus ferrugineus</name>
    <name type="common">Red palm weevil</name>
    <name type="synonym">Curculio ferrugineus</name>
    <dbReference type="NCBI Taxonomy" id="354439"/>
    <lineage>
        <taxon>Eukaryota</taxon>
        <taxon>Metazoa</taxon>
        <taxon>Ecdysozoa</taxon>
        <taxon>Arthropoda</taxon>
        <taxon>Hexapoda</taxon>
        <taxon>Insecta</taxon>
        <taxon>Pterygota</taxon>
        <taxon>Neoptera</taxon>
        <taxon>Endopterygota</taxon>
        <taxon>Coleoptera</taxon>
        <taxon>Polyphaga</taxon>
        <taxon>Cucujiformia</taxon>
        <taxon>Curculionidae</taxon>
        <taxon>Dryophthorinae</taxon>
        <taxon>Rhynchophorus</taxon>
    </lineage>
</organism>
<evidence type="ECO:0008006" key="5">
    <source>
        <dbReference type="Google" id="ProtNLM"/>
    </source>
</evidence>
<protein>
    <recommendedName>
        <fullName evidence="5">Suppressor of G2 allele of SKP1-like protein</fullName>
    </recommendedName>
</protein>
<dbReference type="InterPro" id="IPR008978">
    <property type="entry name" value="HSP20-like_chaperone"/>
</dbReference>
<evidence type="ECO:0000259" key="1">
    <source>
        <dbReference type="PROSITE" id="PS51048"/>
    </source>
</evidence>
<keyword evidence="4" id="KW-1185">Reference proteome</keyword>
<dbReference type="InterPro" id="IPR044563">
    <property type="entry name" value="Sgt1-like"/>
</dbReference>
<evidence type="ECO:0000313" key="3">
    <source>
        <dbReference type="EMBL" id="KAF7286288.1"/>
    </source>
</evidence>